<sequence length="200" mass="22402">MKCLTSEQTQLPHQSCFHPSHKPTYPIPIDLQPHSSLSASPFTSPYPDLYTGTRGAEEDKTTTSHPVPFPLFCNPPSPSISPSTTPFLDLQYTRCKLSRSKPKHRGDGGMHTAYTEQSRGYIGATLLKPYLPWLYPLLNGRLTTNEQRVLSSHRDLRQNFKGVDQVIGVSCVVVITDADARLCVIQSIIWVEVIVIIINW</sequence>
<keyword evidence="2" id="KW-1185">Reference proteome</keyword>
<gene>
    <name evidence="1" type="ORF">Cgig2_004502</name>
</gene>
<dbReference type="Proteomes" id="UP001153076">
    <property type="component" value="Unassembled WGS sequence"/>
</dbReference>
<accession>A0A9Q1JKH5</accession>
<proteinExistence type="predicted"/>
<evidence type="ECO:0000313" key="2">
    <source>
        <dbReference type="Proteomes" id="UP001153076"/>
    </source>
</evidence>
<dbReference type="AlphaFoldDB" id="A0A9Q1JKH5"/>
<name>A0A9Q1JKH5_9CARY</name>
<protein>
    <submittedName>
        <fullName evidence="1">Uncharacterized protein</fullName>
    </submittedName>
</protein>
<comment type="caution">
    <text evidence="1">The sequence shown here is derived from an EMBL/GenBank/DDBJ whole genome shotgun (WGS) entry which is preliminary data.</text>
</comment>
<dbReference type="EMBL" id="JAKOGI010002295">
    <property type="protein sequence ID" value="KAJ8422328.1"/>
    <property type="molecule type" value="Genomic_DNA"/>
</dbReference>
<evidence type="ECO:0000313" key="1">
    <source>
        <dbReference type="EMBL" id="KAJ8422328.1"/>
    </source>
</evidence>
<organism evidence="1 2">
    <name type="scientific">Carnegiea gigantea</name>
    <dbReference type="NCBI Taxonomy" id="171969"/>
    <lineage>
        <taxon>Eukaryota</taxon>
        <taxon>Viridiplantae</taxon>
        <taxon>Streptophyta</taxon>
        <taxon>Embryophyta</taxon>
        <taxon>Tracheophyta</taxon>
        <taxon>Spermatophyta</taxon>
        <taxon>Magnoliopsida</taxon>
        <taxon>eudicotyledons</taxon>
        <taxon>Gunneridae</taxon>
        <taxon>Pentapetalae</taxon>
        <taxon>Caryophyllales</taxon>
        <taxon>Cactineae</taxon>
        <taxon>Cactaceae</taxon>
        <taxon>Cactoideae</taxon>
        <taxon>Echinocereeae</taxon>
        <taxon>Carnegiea</taxon>
    </lineage>
</organism>
<reference evidence="1" key="1">
    <citation type="submission" date="2022-04" db="EMBL/GenBank/DDBJ databases">
        <title>Carnegiea gigantea Genome sequencing and assembly v2.</title>
        <authorList>
            <person name="Copetti D."/>
            <person name="Sanderson M.J."/>
            <person name="Burquez A."/>
            <person name="Wojciechowski M.F."/>
        </authorList>
    </citation>
    <scope>NUCLEOTIDE SEQUENCE</scope>
    <source>
        <strain evidence="1">SGP5-SGP5p</strain>
        <tissue evidence="1">Aerial part</tissue>
    </source>
</reference>